<keyword evidence="2" id="KW-1185">Reference proteome</keyword>
<organism evidence="1 2">
    <name type="scientific">Papaver somniferum</name>
    <name type="common">Opium poppy</name>
    <dbReference type="NCBI Taxonomy" id="3469"/>
    <lineage>
        <taxon>Eukaryota</taxon>
        <taxon>Viridiplantae</taxon>
        <taxon>Streptophyta</taxon>
        <taxon>Embryophyta</taxon>
        <taxon>Tracheophyta</taxon>
        <taxon>Spermatophyta</taxon>
        <taxon>Magnoliopsida</taxon>
        <taxon>Ranunculales</taxon>
        <taxon>Papaveraceae</taxon>
        <taxon>Papaveroideae</taxon>
        <taxon>Papaver</taxon>
    </lineage>
</organism>
<gene>
    <name evidence="1" type="ORF">C5167_034596</name>
</gene>
<protein>
    <submittedName>
        <fullName evidence="1">Uncharacterized protein</fullName>
    </submittedName>
</protein>
<accession>A0A4Y7KDH4</accession>
<dbReference type="Gramene" id="RZC71433">
    <property type="protein sequence ID" value="RZC71433"/>
    <property type="gene ID" value="C5167_034596"/>
</dbReference>
<evidence type="ECO:0000313" key="2">
    <source>
        <dbReference type="Proteomes" id="UP000316621"/>
    </source>
</evidence>
<reference evidence="1 2" key="1">
    <citation type="journal article" date="2018" name="Science">
        <title>The opium poppy genome and morphinan production.</title>
        <authorList>
            <person name="Guo L."/>
            <person name="Winzer T."/>
            <person name="Yang X."/>
            <person name="Li Y."/>
            <person name="Ning Z."/>
            <person name="He Z."/>
            <person name="Teodor R."/>
            <person name="Lu Y."/>
            <person name="Bowser T.A."/>
            <person name="Graham I.A."/>
            <person name="Ye K."/>
        </authorList>
    </citation>
    <scope>NUCLEOTIDE SEQUENCE [LARGE SCALE GENOMIC DNA]</scope>
    <source>
        <strain evidence="2">cv. HN1</strain>
        <tissue evidence="1">Leaves</tissue>
    </source>
</reference>
<dbReference type="Proteomes" id="UP000316621">
    <property type="component" value="Chromosome 7"/>
</dbReference>
<name>A0A4Y7KDH4_PAPSO</name>
<sequence length="116" mass="13190">MDSENKLLETMRDIKRIFQLYQDQNSSNSPTLDEDRHMFKRVINNLTKHAIQTQVKCPNCGKMKKAGRQVVIAMDAVRRFAYFGKHPHQPSSVQLVDGSVKDVGGLKLKLAVFSSE</sequence>
<dbReference type="AlphaFoldDB" id="A0A4Y7KDH4"/>
<dbReference type="EMBL" id="CM010721">
    <property type="protein sequence ID" value="RZC71433.1"/>
    <property type="molecule type" value="Genomic_DNA"/>
</dbReference>
<proteinExistence type="predicted"/>
<evidence type="ECO:0000313" key="1">
    <source>
        <dbReference type="EMBL" id="RZC71433.1"/>
    </source>
</evidence>